<organism evidence="1 2">
    <name type="scientific">Clostridium amylolyticum</name>
    <dbReference type="NCBI Taxonomy" id="1121298"/>
    <lineage>
        <taxon>Bacteria</taxon>
        <taxon>Bacillati</taxon>
        <taxon>Bacillota</taxon>
        <taxon>Clostridia</taxon>
        <taxon>Eubacteriales</taxon>
        <taxon>Clostridiaceae</taxon>
        <taxon>Clostridium</taxon>
    </lineage>
</organism>
<sequence length="115" mass="13196">MLFNEFQSTLNNVSIDATLDSIGAIDNKLPVWNFFENIFLNKPSIINILAYNIDGEPIIKILNFDGDKIIYKYISKIGTIEYMGNGFKKVKKGSNISYDLYDKTKFVINMFSYSN</sequence>
<accession>A0A1M6LQJ6</accession>
<proteinExistence type="predicted"/>
<name>A0A1M6LQJ6_9CLOT</name>
<dbReference type="STRING" id="1121298.SAMN05444401_3743"/>
<dbReference type="AlphaFoldDB" id="A0A1M6LQJ6"/>
<protein>
    <submittedName>
        <fullName evidence="1">Uncharacterized protein</fullName>
    </submittedName>
</protein>
<dbReference type="OrthoDB" id="1912370at2"/>
<gene>
    <name evidence="1" type="ORF">SAMN05444401_3743</name>
</gene>
<keyword evidence="2" id="KW-1185">Reference proteome</keyword>
<dbReference type="RefSeq" id="WP_073010313.1">
    <property type="nucleotide sequence ID" value="NZ_FQZO01000007.1"/>
</dbReference>
<dbReference type="Proteomes" id="UP000184080">
    <property type="component" value="Unassembled WGS sequence"/>
</dbReference>
<evidence type="ECO:0000313" key="1">
    <source>
        <dbReference type="EMBL" id="SHJ73473.1"/>
    </source>
</evidence>
<evidence type="ECO:0000313" key="2">
    <source>
        <dbReference type="Proteomes" id="UP000184080"/>
    </source>
</evidence>
<dbReference type="EMBL" id="FQZO01000007">
    <property type="protein sequence ID" value="SHJ73473.1"/>
    <property type="molecule type" value="Genomic_DNA"/>
</dbReference>
<reference evidence="1 2" key="1">
    <citation type="submission" date="2016-11" db="EMBL/GenBank/DDBJ databases">
        <authorList>
            <person name="Jaros S."/>
            <person name="Januszkiewicz K."/>
            <person name="Wedrychowicz H."/>
        </authorList>
    </citation>
    <scope>NUCLEOTIDE SEQUENCE [LARGE SCALE GENOMIC DNA]</scope>
    <source>
        <strain evidence="1 2">DSM 21864</strain>
    </source>
</reference>